<reference evidence="2 3" key="1">
    <citation type="submission" date="2014-12" db="EMBL/GenBank/DDBJ databases">
        <title>16Stimator: statistical estimation of ribosomal gene copy numbers from draft genome assemblies.</title>
        <authorList>
            <person name="Perisin M.A."/>
            <person name="Vetter M."/>
            <person name="Gilbert J.A."/>
            <person name="Bergelson J."/>
        </authorList>
    </citation>
    <scope>NUCLEOTIDE SEQUENCE [LARGE SCALE GENOMIC DNA]</scope>
    <source>
        <strain evidence="2 3">MEDvA23</strain>
    </source>
</reference>
<dbReference type="AlphaFoldDB" id="A0A0D0LPK1"/>
<sequence length="162" mass="17959">MNALRLLPVSSAALALLLPGLALAQASFEPKNIWVNPGFYSAHFDSGKGLENSNFGLGFEYPLSDTYRITGGTFRNSDRRQSNYLGLYVLPFEFYGVKFGAVVGGFDGYPNYRNGNWFPAILPVAAIEGKNWGLNVAYVPTVKNRLYGAITFQLKYRFGTHE</sequence>
<feature type="chain" id="PRO_5002233181" description="Sn-glycerol-3-phosphate transporter" evidence="1">
    <location>
        <begin position="25"/>
        <end position="162"/>
    </location>
</feature>
<keyword evidence="1" id="KW-0732">Signal</keyword>
<comment type="caution">
    <text evidence="2">The sequence shown here is derived from an EMBL/GenBank/DDBJ whole genome shotgun (WGS) entry which is preliminary data.</text>
</comment>
<dbReference type="Gene3D" id="2.40.160.20">
    <property type="match status" value="1"/>
</dbReference>
<gene>
    <name evidence="2" type="ORF">RT97_26935</name>
</gene>
<accession>A0A0D0LPK1</accession>
<dbReference type="OrthoDB" id="8848687at2"/>
<proteinExistence type="predicted"/>
<dbReference type="EMBL" id="JXQQ01000084">
    <property type="protein sequence ID" value="KIQ21916.1"/>
    <property type="molecule type" value="Genomic_DNA"/>
</dbReference>
<evidence type="ECO:0000256" key="1">
    <source>
        <dbReference type="SAM" id="SignalP"/>
    </source>
</evidence>
<name>A0A0D0LPK1_VARPD</name>
<organism evidence="2 3">
    <name type="scientific">Variovorax paradoxus</name>
    <dbReference type="NCBI Taxonomy" id="34073"/>
    <lineage>
        <taxon>Bacteria</taxon>
        <taxon>Pseudomonadati</taxon>
        <taxon>Pseudomonadota</taxon>
        <taxon>Betaproteobacteria</taxon>
        <taxon>Burkholderiales</taxon>
        <taxon>Comamonadaceae</taxon>
        <taxon>Variovorax</taxon>
    </lineage>
</organism>
<dbReference type="RefSeq" id="WP_042581924.1">
    <property type="nucleotide sequence ID" value="NZ_JXQQ01000084.1"/>
</dbReference>
<protein>
    <recommendedName>
        <fullName evidence="4">Sn-glycerol-3-phosphate transporter</fullName>
    </recommendedName>
</protein>
<feature type="signal peptide" evidence="1">
    <location>
        <begin position="1"/>
        <end position="24"/>
    </location>
</feature>
<dbReference type="Proteomes" id="UP000032067">
    <property type="component" value="Unassembled WGS sequence"/>
</dbReference>
<evidence type="ECO:0000313" key="2">
    <source>
        <dbReference type="EMBL" id="KIQ21916.1"/>
    </source>
</evidence>
<evidence type="ECO:0008006" key="4">
    <source>
        <dbReference type="Google" id="ProtNLM"/>
    </source>
</evidence>
<evidence type="ECO:0000313" key="3">
    <source>
        <dbReference type="Proteomes" id="UP000032067"/>
    </source>
</evidence>